<dbReference type="AlphaFoldDB" id="V8P141"/>
<name>V8P141_OPHHA</name>
<sequence>MVARRYPSTGKGSGLKGGVEQHKAGIECEGGGQMFRHTDSLFPILLKTLSDDSDESWAALDAERRNSFSLGKE</sequence>
<keyword evidence="2" id="KW-1185">Reference proteome</keyword>
<protein>
    <submittedName>
        <fullName evidence="1">Protein VAC14-like protein</fullName>
    </submittedName>
</protein>
<proteinExistence type="predicted"/>
<evidence type="ECO:0000313" key="1">
    <source>
        <dbReference type="EMBL" id="ETE67633.1"/>
    </source>
</evidence>
<evidence type="ECO:0000313" key="2">
    <source>
        <dbReference type="Proteomes" id="UP000018936"/>
    </source>
</evidence>
<reference evidence="1 2" key="1">
    <citation type="journal article" date="2013" name="Proc. Natl. Acad. Sci. U.S.A.">
        <title>The king cobra genome reveals dynamic gene evolution and adaptation in the snake venom system.</title>
        <authorList>
            <person name="Vonk F.J."/>
            <person name="Casewell N.R."/>
            <person name="Henkel C.V."/>
            <person name="Heimberg A.M."/>
            <person name="Jansen H.J."/>
            <person name="McCleary R.J."/>
            <person name="Kerkkamp H.M."/>
            <person name="Vos R.A."/>
            <person name="Guerreiro I."/>
            <person name="Calvete J.J."/>
            <person name="Wuster W."/>
            <person name="Woods A.E."/>
            <person name="Logan J.M."/>
            <person name="Harrison R.A."/>
            <person name="Castoe T.A."/>
            <person name="de Koning A.P."/>
            <person name="Pollock D.D."/>
            <person name="Yandell M."/>
            <person name="Calderon D."/>
            <person name="Renjifo C."/>
            <person name="Currier R.B."/>
            <person name="Salgado D."/>
            <person name="Pla D."/>
            <person name="Sanz L."/>
            <person name="Hyder A.S."/>
            <person name="Ribeiro J.M."/>
            <person name="Arntzen J.W."/>
            <person name="van den Thillart G.E."/>
            <person name="Boetzer M."/>
            <person name="Pirovano W."/>
            <person name="Dirks R.P."/>
            <person name="Spaink H.P."/>
            <person name="Duboule D."/>
            <person name="McGlinn E."/>
            <person name="Kini R.M."/>
            <person name="Richardson M.K."/>
        </authorList>
    </citation>
    <scope>NUCLEOTIDE SEQUENCE</scope>
    <source>
        <tissue evidence="1">Blood</tissue>
    </source>
</reference>
<gene>
    <name evidence="1" type="primary">vac14</name>
    <name evidence="1" type="ORF">L345_06581</name>
</gene>
<dbReference type="Proteomes" id="UP000018936">
    <property type="component" value="Unassembled WGS sequence"/>
</dbReference>
<dbReference type="OrthoDB" id="5574975at2759"/>
<accession>V8P141</accession>
<feature type="non-terminal residue" evidence="1">
    <location>
        <position position="1"/>
    </location>
</feature>
<dbReference type="EMBL" id="AZIM01001231">
    <property type="protein sequence ID" value="ETE67633.1"/>
    <property type="molecule type" value="Genomic_DNA"/>
</dbReference>
<organism evidence="1 2">
    <name type="scientific">Ophiophagus hannah</name>
    <name type="common">King cobra</name>
    <name type="synonym">Naja hannah</name>
    <dbReference type="NCBI Taxonomy" id="8665"/>
    <lineage>
        <taxon>Eukaryota</taxon>
        <taxon>Metazoa</taxon>
        <taxon>Chordata</taxon>
        <taxon>Craniata</taxon>
        <taxon>Vertebrata</taxon>
        <taxon>Euteleostomi</taxon>
        <taxon>Lepidosauria</taxon>
        <taxon>Squamata</taxon>
        <taxon>Bifurcata</taxon>
        <taxon>Unidentata</taxon>
        <taxon>Episquamata</taxon>
        <taxon>Toxicofera</taxon>
        <taxon>Serpentes</taxon>
        <taxon>Colubroidea</taxon>
        <taxon>Elapidae</taxon>
        <taxon>Elapinae</taxon>
        <taxon>Ophiophagus</taxon>
    </lineage>
</organism>
<comment type="caution">
    <text evidence="1">The sequence shown here is derived from an EMBL/GenBank/DDBJ whole genome shotgun (WGS) entry which is preliminary data.</text>
</comment>